<dbReference type="InterPro" id="IPR050911">
    <property type="entry name" value="DRAM/TMEM150_Autophagy_Mod"/>
</dbReference>
<sequence>MTSELLRTSKVGCPTTPDRARPTRDTKLRLHCVFKHTTSFSLKPELRHLPHITFATTLSIAAMRVISYWVFPIISGLMWLGMLLGMLLYWIIDTNREVYPSMSPPQTIAYISDVGAYRLKPLFVTGCVITTIFLDLSFFSDRWLRHKGRLAPNTSVGEKVLFGLSIVFAILGTVGLICLSIFDTYRHKRLHLLFLLFFMGGYLLSAIFICWEYQRLGKKYPQHHSLAASFWIKLVFILVELVLAIAFVVCNFREIYNAAAILEWIVAFVFSFYIWSFMVDLWPAIRTRDKAARFSKPGMAEWSSGSPNAHF</sequence>
<accession>A0A484FXG3</accession>
<keyword evidence="4 6" id="KW-0472">Membrane</keyword>
<evidence type="ECO:0000256" key="5">
    <source>
        <dbReference type="SAM" id="MobiDB-lite"/>
    </source>
</evidence>
<feature type="transmembrane region" description="Helical" evidence="6">
    <location>
        <begin position="122"/>
        <end position="139"/>
    </location>
</feature>
<evidence type="ECO:0000256" key="2">
    <source>
        <dbReference type="ARBA" id="ARBA00022692"/>
    </source>
</evidence>
<reference evidence="9" key="2">
    <citation type="journal article" date="2019" name="Mol. Plant Microbe Interact.">
        <title>Genome sequence resources for four phytopathogenic fungi from the Colletotrichum orbiculare species complex.</title>
        <authorList>
            <person name="Gan P."/>
            <person name="Tsushima A."/>
            <person name="Narusaka M."/>
            <person name="Narusaka Y."/>
            <person name="Takano Y."/>
            <person name="Kubo Y."/>
            <person name="Shirasu K."/>
        </authorList>
    </citation>
    <scope>GENOME REANNOTATION</scope>
    <source>
        <strain evidence="9">104-T / ATCC 96160 / CBS 514.97 / LARS 414 / MAFF 240422</strain>
    </source>
</reference>
<dbReference type="GO" id="GO:0012505">
    <property type="term" value="C:endomembrane system"/>
    <property type="evidence" value="ECO:0007669"/>
    <property type="project" value="UniProtKB-SubCell"/>
</dbReference>
<evidence type="ECO:0000256" key="4">
    <source>
        <dbReference type="ARBA" id="ARBA00023136"/>
    </source>
</evidence>
<feature type="transmembrane region" description="Helical" evidence="6">
    <location>
        <begin position="194"/>
        <end position="213"/>
    </location>
</feature>
<feature type="transmembrane region" description="Helical" evidence="6">
    <location>
        <begin position="160"/>
        <end position="182"/>
    </location>
</feature>
<dbReference type="PANTHER" id="PTHR21324:SF2">
    <property type="entry name" value="EG:22E5.9 PROTEIN"/>
    <property type="match status" value="1"/>
</dbReference>
<gene>
    <name evidence="8" type="primary">sfk1</name>
    <name evidence="8" type="ORF">Cob_v004600</name>
</gene>
<evidence type="ECO:0000256" key="3">
    <source>
        <dbReference type="ARBA" id="ARBA00022989"/>
    </source>
</evidence>
<keyword evidence="9" id="KW-1185">Reference proteome</keyword>
<reference evidence="9" key="1">
    <citation type="journal article" date="2013" name="New Phytol.">
        <title>Comparative genomic and transcriptomic analyses reveal the hemibiotrophic stage shift of Colletotrichum fungi.</title>
        <authorList>
            <person name="Gan P."/>
            <person name="Ikeda K."/>
            <person name="Irieda H."/>
            <person name="Narusaka M."/>
            <person name="O'Connell R.J."/>
            <person name="Narusaka Y."/>
            <person name="Takano Y."/>
            <person name="Kubo Y."/>
            <person name="Shirasu K."/>
        </authorList>
    </citation>
    <scope>NUCLEOTIDE SEQUENCE [LARGE SCALE GENOMIC DNA]</scope>
    <source>
        <strain evidence="9">104-T / ATCC 96160 / CBS 514.97 / LARS 414 / MAFF 240422</strain>
    </source>
</reference>
<evidence type="ECO:0000313" key="9">
    <source>
        <dbReference type="Proteomes" id="UP000014480"/>
    </source>
</evidence>
<dbReference type="EMBL" id="AMCV02000010">
    <property type="protein sequence ID" value="TDZ22596.1"/>
    <property type="molecule type" value="Genomic_DNA"/>
</dbReference>
<protein>
    <submittedName>
        <fullName evidence="8">Protein sfk1</fullName>
    </submittedName>
</protein>
<name>A0A484FXG3_COLOR</name>
<feature type="transmembrane region" description="Helical" evidence="6">
    <location>
        <begin position="225"/>
        <end position="249"/>
    </location>
</feature>
<keyword evidence="2 6" id="KW-0812">Transmembrane</keyword>
<proteinExistence type="predicted"/>
<organism evidence="8 9">
    <name type="scientific">Colletotrichum orbiculare (strain 104-T / ATCC 96160 / CBS 514.97 / LARS 414 / MAFF 240422)</name>
    <name type="common">Cucumber anthracnose fungus</name>
    <name type="synonym">Colletotrichum lagenarium</name>
    <dbReference type="NCBI Taxonomy" id="1213857"/>
    <lineage>
        <taxon>Eukaryota</taxon>
        <taxon>Fungi</taxon>
        <taxon>Dikarya</taxon>
        <taxon>Ascomycota</taxon>
        <taxon>Pezizomycotina</taxon>
        <taxon>Sordariomycetes</taxon>
        <taxon>Hypocreomycetidae</taxon>
        <taxon>Glomerellales</taxon>
        <taxon>Glomerellaceae</taxon>
        <taxon>Colletotrichum</taxon>
        <taxon>Colletotrichum orbiculare species complex</taxon>
    </lineage>
</organism>
<dbReference type="Proteomes" id="UP000014480">
    <property type="component" value="Unassembled WGS sequence"/>
</dbReference>
<comment type="subcellular location">
    <subcellularLocation>
        <location evidence="1">Endomembrane system</location>
        <topology evidence="1">Multi-pass membrane protein</topology>
    </subcellularLocation>
</comment>
<evidence type="ECO:0000313" key="8">
    <source>
        <dbReference type="EMBL" id="TDZ22596.1"/>
    </source>
</evidence>
<feature type="domain" description="CWH43-like N-terminal" evidence="7">
    <location>
        <begin position="68"/>
        <end position="283"/>
    </location>
</feature>
<dbReference type="Pfam" id="PF10277">
    <property type="entry name" value="Frag1"/>
    <property type="match status" value="1"/>
</dbReference>
<dbReference type="GO" id="GO:0005886">
    <property type="term" value="C:plasma membrane"/>
    <property type="evidence" value="ECO:0007669"/>
    <property type="project" value="TreeGrafter"/>
</dbReference>
<evidence type="ECO:0000259" key="7">
    <source>
        <dbReference type="Pfam" id="PF10277"/>
    </source>
</evidence>
<feature type="transmembrane region" description="Helical" evidence="6">
    <location>
        <begin position="68"/>
        <end position="92"/>
    </location>
</feature>
<evidence type="ECO:0000256" key="6">
    <source>
        <dbReference type="SAM" id="Phobius"/>
    </source>
</evidence>
<dbReference type="OrthoDB" id="10032492at2759"/>
<keyword evidence="3 6" id="KW-1133">Transmembrane helix</keyword>
<evidence type="ECO:0000256" key="1">
    <source>
        <dbReference type="ARBA" id="ARBA00004127"/>
    </source>
</evidence>
<dbReference type="STRING" id="1213857.A0A484FXG3"/>
<feature type="transmembrane region" description="Helical" evidence="6">
    <location>
        <begin position="255"/>
        <end position="278"/>
    </location>
</feature>
<dbReference type="PANTHER" id="PTHR21324">
    <property type="entry name" value="FASTING-INDUCIBLE INTEGRAL MEMBRANE PROTEIN TM6P1-RELATED"/>
    <property type="match status" value="1"/>
</dbReference>
<dbReference type="AlphaFoldDB" id="A0A484FXG3"/>
<comment type="caution">
    <text evidence="8">The sequence shown here is derived from an EMBL/GenBank/DDBJ whole genome shotgun (WGS) entry which is preliminary data.</text>
</comment>
<feature type="region of interest" description="Disordered" evidence="5">
    <location>
        <begin position="1"/>
        <end position="22"/>
    </location>
</feature>
<dbReference type="InterPro" id="IPR019402">
    <property type="entry name" value="CWH43_N"/>
</dbReference>